<proteinExistence type="predicted"/>
<sequence length="126" mass="14311">MNESIDSIQTSIALGLFNTKQQAINAHKKAKRVLFPLEYSNNFLDNFRSVRLSSVPYPTKDRQRGQADLDSVEFHRRKLRETGTTEPIWIAQKGNLHILLDGAHRLAAAARENIKQLPAYIVTVKV</sequence>
<name>A0A6C0LPD3_9ZZZZ</name>
<protein>
    <submittedName>
        <fullName evidence="1">Uncharacterized protein</fullName>
    </submittedName>
</protein>
<dbReference type="Gene3D" id="3.90.1530.10">
    <property type="entry name" value="Conserved hypothetical protein from pyrococcus furiosus pfu- 392566-001, ParB domain"/>
    <property type="match status" value="1"/>
</dbReference>
<organism evidence="1">
    <name type="scientific">viral metagenome</name>
    <dbReference type="NCBI Taxonomy" id="1070528"/>
    <lineage>
        <taxon>unclassified sequences</taxon>
        <taxon>metagenomes</taxon>
        <taxon>organismal metagenomes</taxon>
    </lineage>
</organism>
<reference evidence="1" key="1">
    <citation type="journal article" date="2020" name="Nature">
        <title>Giant virus diversity and host interactions through global metagenomics.</title>
        <authorList>
            <person name="Schulz F."/>
            <person name="Roux S."/>
            <person name="Paez-Espino D."/>
            <person name="Jungbluth S."/>
            <person name="Walsh D.A."/>
            <person name="Denef V.J."/>
            <person name="McMahon K.D."/>
            <person name="Konstantinidis K.T."/>
            <person name="Eloe-Fadrosh E.A."/>
            <person name="Kyrpides N.C."/>
            <person name="Woyke T."/>
        </authorList>
    </citation>
    <scope>NUCLEOTIDE SEQUENCE</scope>
    <source>
        <strain evidence="1">GVMAG-M-3300027963-9</strain>
    </source>
</reference>
<dbReference type="SUPFAM" id="SSF110849">
    <property type="entry name" value="ParB/Sulfiredoxin"/>
    <property type="match status" value="1"/>
</dbReference>
<dbReference type="EMBL" id="MN740536">
    <property type="protein sequence ID" value="QHU32220.1"/>
    <property type="molecule type" value="Genomic_DNA"/>
</dbReference>
<dbReference type="InterPro" id="IPR036086">
    <property type="entry name" value="ParB/Sulfiredoxin_sf"/>
</dbReference>
<dbReference type="AlphaFoldDB" id="A0A6C0LPD3"/>
<evidence type="ECO:0000313" key="1">
    <source>
        <dbReference type="EMBL" id="QHU32220.1"/>
    </source>
</evidence>
<accession>A0A6C0LPD3</accession>